<protein>
    <submittedName>
        <fullName evidence="3">Integrase</fullName>
    </submittedName>
</protein>
<reference evidence="3 4" key="1">
    <citation type="submission" date="2016-04" db="EMBL/GenBank/DDBJ databases">
        <title>Complete genome sequence of Dietzia lutea YIM 80766T, a strain isolated from desert soil in Egypt.</title>
        <authorList>
            <person name="Zhao J."/>
            <person name="Hu B."/>
            <person name="Geng S."/>
            <person name="Nie Y."/>
            <person name="Tang Y."/>
        </authorList>
    </citation>
    <scope>NUCLEOTIDE SEQUENCE [LARGE SCALE GENOMIC DNA]</scope>
    <source>
        <strain evidence="3 4">YIM 80766</strain>
    </source>
</reference>
<gene>
    <name evidence="3" type="ORF">A6035_00965</name>
</gene>
<dbReference type="InterPro" id="IPR048020">
    <property type="entry name" value="Transpos_IS3"/>
</dbReference>
<feature type="domain" description="Integrase catalytic" evidence="2">
    <location>
        <begin position="127"/>
        <end position="295"/>
    </location>
</feature>
<dbReference type="PANTHER" id="PTHR46889:SF4">
    <property type="entry name" value="TRANSPOSASE INSO FOR INSERTION SEQUENCE ELEMENT IS911B-RELATED"/>
    <property type="match status" value="1"/>
</dbReference>
<accession>A0A2S1R3W2</accession>
<dbReference type="GO" id="GO:0015074">
    <property type="term" value="P:DNA integration"/>
    <property type="evidence" value="ECO:0007669"/>
    <property type="project" value="InterPro"/>
</dbReference>
<dbReference type="InterPro" id="IPR050900">
    <property type="entry name" value="Transposase_IS3/IS150/IS904"/>
</dbReference>
<evidence type="ECO:0000259" key="2">
    <source>
        <dbReference type="PROSITE" id="PS50994"/>
    </source>
</evidence>
<dbReference type="InterPro" id="IPR036397">
    <property type="entry name" value="RNaseH_sf"/>
</dbReference>
<name>A0A2S1R3W2_9ACTN</name>
<dbReference type="Pfam" id="PF13333">
    <property type="entry name" value="rve_2"/>
    <property type="match status" value="1"/>
</dbReference>
<dbReference type="AlphaFoldDB" id="A0A2S1R3W2"/>
<evidence type="ECO:0000313" key="3">
    <source>
        <dbReference type="EMBL" id="AWH90986.1"/>
    </source>
</evidence>
<comment type="function">
    <text evidence="1">Involved in the transposition of the insertion sequence.</text>
</comment>
<dbReference type="PANTHER" id="PTHR46889">
    <property type="entry name" value="TRANSPOSASE INSF FOR INSERTION SEQUENCE IS3B-RELATED"/>
    <property type="match status" value="1"/>
</dbReference>
<dbReference type="PROSITE" id="PS50994">
    <property type="entry name" value="INTEGRASE"/>
    <property type="match status" value="1"/>
</dbReference>
<evidence type="ECO:0000256" key="1">
    <source>
        <dbReference type="ARBA" id="ARBA00002286"/>
    </source>
</evidence>
<sequence>MKVEFIDRHKDEHGVQPICDALAETSAAIAPSSYYAAKTRPPSARSVRDAELTAAITTMYEENYHVYGARKMWKEMVRAGHQVARCTVERLMRAEGLKGVQRAKSPRTTRPKAETERPADLVERKFVAERPNQLWVADITYVRTYAGWVCAAFIIDVYSRMVVGWQLSKNLYTDLALDALNMAIWQRTHAGDDLSGLIHHSDRGVQYRALRYTERLEEQDLVASVGSRRDSYDNALAEAFNSLFKAELIRNRHKGPWRDIDDLEIAVAEYIDWFNHRRIHGEIGYVPPAEYEAQHAAVEPSPETVDDLVDAR</sequence>
<dbReference type="InterPro" id="IPR001584">
    <property type="entry name" value="Integrase_cat-core"/>
</dbReference>
<proteinExistence type="predicted"/>
<dbReference type="KEGG" id="dlu:A6035_00965"/>
<dbReference type="Gene3D" id="3.30.420.10">
    <property type="entry name" value="Ribonuclease H-like superfamily/Ribonuclease H"/>
    <property type="match status" value="1"/>
</dbReference>
<dbReference type="Proteomes" id="UP000244928">
    <property type="component" value="Chromosome"/>
</dbReference>
<dbReference type="Pfam" id="PF13276">
    <property type="entry name" value="HTH_21"/>
    <property type="match status" value="1"/>
</dbReference>
<dbReference type="InterPro" id="IPR012337">
    <property type="entry name" value="RNaseH-like_sf"/>
</dbReference>
<dbReference type="Pfam" id="PF00665">
    <property type="entry name" value="rve"/>
    <property type="match status" value="1"/>
</dbReference>
<dbReference type="SUPFAM" id="SSF53098">
    <property type="entry name" value="Ribonuclease H-like"/>
    <property type="match status" value="1"/>
</dbReference>
<dbReference type="GO" id="GO:0003676">
    <property type="term" value="F:nucleic acid binding"/>
    <property type="evidence" value="ECO:0007669"/>
    <property type="project" value="InterPro"/>
</dbReference>
<dbReference type="RefSeq" id="WP_108846255.1">
    <property type="nucleotide sequence ID" value="NZ_CP015449.1"/>
</dbReference>
<evidence type="ECO:0000313" key="4">
    <source>
        <dbReference type="Proteomes" id="UP000244928"/>
    </source>
</evidence>
<dbReference type="EMBL" id="CP015449">
    <property type="protein sequence ID" value="AWH90986.1"/>
    <property type="molecule type" value="Genomic_DNA"/>
</dbReference>
<dbReference type="InterPro" id="IPR025948">
    <property type="entry name" value="HTH-like_dom"/>
</dbReference>
<dbReference type="NCBIfam" id="NF033516">
    <property type="entry name" value="transpos_IS3"/>
    <property type="match status" value="1"/>
</dbReference>
<organism evidence="3 4">
    <name type="scientific">Dietzia lutea</name>
    <dbReference type="NCBI Taxonomy" id="546160"/>
    <lineage>
        <taxon>Bacteria</taxon>
        <taxon>Bacillati</taxon>
        <taxon>Actinomycetota</taxon>
        <taxon>Actinomycetes</taxon>
        <taxon>Mycobacteriales</taxon>
        <taxon>Dietziaceae</taxon>
        <taxon>Dietzia</taxon>
    </lineage>
</organism>
<keyword evidence="4" id="KW-1185">Reference proteome</keyword>